<keyword evidence="5" id="KW-0732">Signal</keyword>
<dbReference type="PROSITE" id="PS50022">
    <property type="entry name" value="FA58C_3"/>
    <property type="match status" value="1"/>
</dbReference>
<reference evidence="7 8" key="1">
    <citation type="submission" date="2020-10" db="EMBL/GenBank/DDBJ databases">
        <title>Trueperella pecoris sp. nov. isolated from bovine and porcine specimens.</title>
        <authorList>
            <person name="Schoenecker L."/>
            <person name="Schnydrig P."/>
            <person name="Brodard I."/>
            <person name="Thomann A."/>
            <person name="Hemphill A."/>
            <person name="Rodriguez-Campos S."/>
            <person name="Perreten V."/>
            <person name="Jores J."/>
            <person name="Kittl S."/>
        </authorList>
    </citation>
    <scope>NUCLEOTIDE SEQUENCE [LARGE SCALE GENOMIC DNA]</scope>
    <source>
        <strain evidence="7 8">19OD0592</strain>
    </source>
</reference>
<dbReference type="GO" id="GO:0016020">
    <property type="term" value="C:membrane"/>
    <property type="evidence" value="ECO:0007669"/>
    <property type="project" value="TreeGrafter"/>
</dbReference>
<dbReference type="SUPFAM" id="SSF50939">
    <property type="entry name" value="Sialidases"/>
    <property type="match status" value="1"/>
</dbReference>
<dbReference type="Gene3D" id="2.60.120.260">
    <property type="entry name" value="Galactose-binding domain-like"/>
    <property type="match status" value="1"/>
</dbReference>
<gene>
    <name evidence="7" type="ORF">INS90_10850</name>
</gene>
<dbReference type="InterPro" id="IPR036278">
    <property type="entry name" value="Sialidase_sf"/>
</dbReference>
<sequence length="1081" mass="115841">MTRRARRWLIAAAASALVASGLTAPPAFAQDEPLTTAPAAKERGADQPTVDISQTDMTERLALAERKNGEIYYRIPAITATPKGDLIVAFDERPLSANDPGKNAVRGFNGEDWFTGMKARNIATWKNGEDSPNPNSIKQWRLKKGSTKWEDDGYVCKGNPVGDWSKIEGCSDPSYVVDWETGKIFNFHVRSYEAGIQESQPGNDETSRKVIQVEVSTSTDDGHNWENKIITATVTPDTGAAWRFAASGQGIQIRNGVHAGRLVQQFTRTHKHGQAQQAFSLYSDNGGETWTAGKPIGTEMDENKVVERSDGSLLLTSRNQNGDNQKIRWQAESFDGGQTWQNVKTVNDIVDGKTNGQPVRAFPNAKGDDPRAKVLLFANAQTLTGNNNRHKGTIWMSCDDGKTWPIHKVFNEDSTGYATITVQHDGRIGLVTEDGKGSTKELGIYYRSFGLNWLGKTCATMTAPDIEVDKTPATVDITAKIDTLGAAPAGNVVVEKLPAGWTAEKTPVTKDNAGAVTVKVNVPADANDGDYDLSLRYTGDKGAVAAAAFKVKVKDTTRIAREHITDVWANSFDQVQNRQIKDAFDGDESTFWHSQWKDKSPDIANNHHIVATLDNPYDLTKITYLAPQRQEQNGSFKKYEVLTASLPEGKKCQDVTEWKSAGTGTLAYNKSAYLPLTFDAAKAKDAQCVKIHVTGEQTPSVNAAAAEIRLYGEQSGIPSTELEPAIVSDGKVVAGSEKVALGESVTFAGTGFAGGESVSVFVDDAKEAALTAKASGEGKLDYVWKVAEGTALGEHTVKFVGEYSTASASVRVIKSVPWTELEPAIVSDGKVVAGSEKVALGESVTFAGTGFAGGESVSVFVDDAKEAALTAKASGEGKLDYVWKVAEGTALGEHTVKFVGEYSTASASVRVIKSVPWTELEPAIVSDGKVELDKKTVEQGSALTITGKDFAPNEAVKVTVHSDPVTVFEGKADDKGGLVKTWTVPADFAVGTHTVRIDGAYSAAEAKFEVKKAPEAEPATPEPTTPEPTEEPQPTEKPVAEAPAPKSKLAHTGMSAETYAGAAAMTLMAGAALVTLRRRQA</sequence>
<feature type="domain" description="F5/8 type C" evidence="6">
    <location>
        <begin position="546"/>
        <end position="713"/>
    </location>
</feature>
<evidence type="ECO:0000256" key="5">
    <source>
        <dbReference type="SAM" id="SignalP"/>
    </source>
</evidence>
<dbReference type="Pfam" id="PF13088">
    <property type="entry name" value="BNR_2"/>
    <property type="match status" value="1"/>
</dbReference>
<dbReference type="AlphaFoldDB" id="A0A7M1R047"/>
<dbReference type="GO" id="GO:0006689">
    <property type="term" value="P:ganglioside catabolic process"/>
    <property type="evidence" value="ECO:0007669"/>
    <property type="project" value="TreeGrafter"/>
</dbReference>
<dbReference type="PROSITE" id="PS51318">
    <property type="entry name" value="TAT"/>
    <property type="match status" value="1"/>
</dbReference>
<dbReference type="SUPFAM" id="SSF49785">
    <property type="entry name" value="Galactose-binding domain-like"/>
    <property type="match status" value="1"/>
</dbReference>
<evidence type="ECO:0000256" key="1">
    <source>
        <dbReference type="ARBA" id="ARBA00000427"/>
    </source>
</evidence>
<evidence type="ECO:0000313" key="8">
    <source>
        <dbReference type="Proteomes" id="UP000594961"/>
    </source>
</evidence>
<dbReference type="Gene3D" id="2.120.10.10">
    <property type="match status" value="2"/>
</dbReference>
<dbReference type="Gene3D" id="2.60.40.10">
    <property type="entry name" value="Immunoglobulins"/>
    <property type="match status" value="1"/>
</dbReference>
<protein>
    <recommendedName>
        <fullName evidence="3">exo-alpha-sialidase</fullName>
        <ecNumber evidence="3">3.2.1.18</ecNumber>
    </recommendedName>
</protein>
<dbReference type="Pfam" id="PF00754">
    <property type="entry name" value="F5_F8_type_C"/>
    <property type="match status" value="1"/>
</dbReference>
<comment type="catalytic activity">
    <reaction evidence="1">
        <text>Hydrolysis of alpha-(2-&gt;3)-, alpha-(2-&gt;6)-, alpha-(2-&gt;8)- glycosidic linkages of terminal sialic acid residues in oligosaccharides, glycoproteins, glycolipids, colominic acid and synthetic substrates.</text>
        <dbReference type="EC" id="3.2.1.18"/>
    </reaction>
</comment>
<name>A0A7M1R047_9ACTO</name>
<evidence type="ECO:0000256" key="2">
    <source>
        <dbReference type="ARBA" id="ARBA00009348"/>
    </source>
</evidence>
<comment type="similarity">
    <text evidence="2">Belongs to the glycosyl hydrolase 33 family.</text>
</comment>
<dbReference type="EC" id="3.2.1.18" evidence="3"/>
<evidence type="ECO:0000256" key="4">
    <source>
        <dbReference type="SAM" id="MobiDB-lite"/>
    </source>
</evidence>
<dbReference type="PANTHER" id="PTHR10628">
    <property type="entry name" value="SIALIDASE"/>
    <property type="match status" value="1"/>
</dbReference>
<dbReference type="EMBL" id="CP063212">
    <property type="protein sequence ID" value="QOR47712.1"/>
    <property type="molecule type" value="Genomic_DNA"/>
</dbReference>
<dbReference type="InterPro" id="IPR013783">
    <property type="entry name" value="Ig-like_fold"/>
</dbReference>
<dbReference type="PANTHER" id="PTHR10628:SF30">
    <property type="entry name" value="EXO-ALPHA-SIALIDASE"/>
    <property type="match status" value="1"/>
</dbReference>
<feature type="region of interest" description="Disordered" evidence="4">
    <location>
        <begin position="1011"/>
        <end position="1052"/>
    </location>
</feature>
<evidence type="ECO:0000313" key="7">
    <source>
        <dbReference type="EMBL" id="QOR47712.1"/>
    </source>
</evidence>
<organism evidence="7 8">
    <name type="scientific">Trueperella pecoris</name>
    <dbReference type="NCBI Taxonomy" id="2733571"/>
    <lineage>
        <taxon>Bacteria</taxon>
        <taxon>Bacillati</taxon>
        <taxon>Actinomycetota</taxon>
        <taxon>Actinomycetes</taxon>
        <taxon>Actinomycetales</taxon>
        <taxon>Actinomycetaceae</taxon>
        <taxon>Trueperella</taxon>
    </lineage>
</organism>
<dbReference type="GO" id="GO:0004308">
    <property type="term" value="F:exo-alpha-sialidase activity"/>
    <property type="evidence" value="ECO:0007669"/>
    <property type="project" value="UniProtKB-EC"/>
</dbReference>
<feature type="chain" id="PRO_5029801928" description="exo-alpha-sialidase" evidence="5">
    <location>
        <begin position="30"/>
        <end position="1081"/>
    </location>
</feature>
<dbReference type="InterPro" id="IPR008979">
    <property type="entry name" value="Galactose-bd-like_sf"/>
</dbReference>
<evidence type="ECO:0000256" key="3">
    <source>
        <dbReference type="ARBA" id="ARBA00012733"/>
    </source>
</evidence>
<dbReference type="CDD" id="cd15482">
    <property type="entry name" value="Sialidase_non-viral"/>
    <property type="match status" value="1"/>
</dbReference>
<proteinExistence type="inferred from homology"/>
<dbReference type="InterPro" id="IPR026856">
    <property type="entry name" value="Sialidase_fam"/>
</dbReference>
<dbReference type="InterPro" id="IPR000421">
    <property type="entry name" value="FA58C"/>
</dbReference>
<dbReference type="InterPro" id="IPR011040">
    <property type="entry name" value="Sialidase"/>
</dbReference>
<dbReference type="GO" id="GO:0005737">
    <property type="term" value="C:cytoplasm"/>
    <property type="evidence" value="ECO:0007669"/>
    <property type="project" value="TreeGrafter"/>
</dbReference>
<feature type="signal peptide" evidence="5">
    <location>
        <begin position="1"/>
        <end position="29"/>
    </location>
</feature>
<dbReference type="InterPro" id="IPR006311">
    <property type="entry name" value="TAT_signal"/>
</dbReference>
<dbReference type="RefSeq" id="WP_197553141.1">
    <property type="nucleotide sequence ID" value="NZ_CP063212.1"/>
</dbReference>
<dbReference type="GO" id="GO:0009313">
    <property type="term" value="P:oligosaccharide catabolic process"/>
    <property type="evidence" value="ECO:0007669"/>
    <property type="project" value="TreeGrafter"/>
</dbReference>
<dbReference type="Proteomes" id="UP000594961">
    <property type="component" value="Chromosome"/>
</dbReference>
<accession>A0A7M1R047</accession>
<evidence type="ECO:0000259" key="6">
    <source>
        <dbReference type="PROSITE" id="PS50022"/>
    </source>
</evidence>